<feature type="transmembrane region" description="Helical" evidence="1">
    <location>
        <begin position="37"/>
        <end position="56"/>
    </location>
</feature>
<comment type="caution">
    <text evidence="2">The sequence shown here is derived from an EMBL/GenBank/DDBJ whole genome shotgun (WGS) entry which is preliminary data.</text>
</comment>
<organism evidence="2">
    <name type="scientific">Candidatus Methanosuratincola petrocarbonis</name>
    <name type="common">ex Vanwonterghem et al. 2016</name>
    <dbReference type="NCBI Taxonomy" id="1867261"/>
    <lineage>
        <taxon>Archaea</taxon>
        <taxon>Thermoproteota</taxon>
        <taxon>Methanosuratincolia</taxon>
        <taxon>Candidatus Methanomethylicales</taxon>
        <taxon>Candidatus Methanomethylicaceae</taxon>
        <taxon>Candidatus Methanosuratincola (ex Vanwonterghem et al. 2016)</taxon>
    </lineage>
</organism>
<name>A0A7J3UXW1_9CREN</name>
<gene>
    <name evidence="2" type="ORF">ENL91_00930</name>
</gene>
<accession>A0A7J3UXW1</accession>
<keyword evidence="1" id="KW-0812">Transmembrane</keyword>
<proteinExistence type="predicted"/>
<protein>
    <submittedName>
        <fullName evidence="2">Uncharacterized protein</fullName>
    </submittedName>
</protein>
<keyword evidence="1" id="KW-0472">Membrane</keyword>
<dbReference type="EMBL" id="DRVT01000011">
    <property type="protein sequence ID" value="HHI48717.1"/>
    <property type="molecule type" value="Genomic_DNA"/>
</dbReference>
<reference evidence="2" key="1">
    <citation type="journal article" date="2020" name="mSystems">
        <title>Genome- and Community-Level Interaction Insights into Carbon Utilization and Element Cycling Functions of Hydrothermarchaeota in Hydrothermal Sediment.</title>
        <authorList>
            <person name="Zhou Z."/>
            <person name="Liu Y."/>
            <person name="Xu W."/>
            <person name="Pan J."/>
            <person name="Luo Z.H."/>
            <person name="Li M."/>
        </authorList>
    </citation>
    <scope>NUCLEOTIDE SEQUENCE [LARGE SCALE GENOMIC DNA]</scope>
    <source>
        <strain evidence="2">SpSt-1038</strain>
    </source>
</reference>
<dbReference type="AlphaFoldDB" id="A0A7J3UXW1"/>
<sequence length="62" mass="6765">MEIRNILYLAGLILAFLPAFTYTYTSRSGIDGPPLLPQILSVAVFCIGLALILFAGRGKHKE</sequence>
<evidence type="ECO:0000256" key="1">
    <source>
        <dbReference type="SAM" id="Phobius"/>
    </source>
</evidence>
<evidence type="ECO:0000313" key="2">
    <source>
        <dbReference type="EMBL" id="HHI48717.1"/>
    </source>
</evidence>
<keyword evidence="1" id="KW-1133">Transmembrane helix</keyword>